<evidence type="ECO:0000256" key="1">
    <source>
        <dbReference type="SAM" id="Phobius"/>
    </source>
</evidence>
<reference evidence="4 5" key="1">
    <citation type="submission" date="2024-09" db="EMBL/GenBank/DDBJ databases">
        <authorList>
            <person name="Sun Q."/>
            <person name="Mori K."/>
        </authorList>
    </citation>
    <scope>NUCLEOTIDE SEQUENCE [LARGE SCALE GENOMIC DNA]</scope>
    <source>
        <strain evidence="4 5">CCM 7759</strain>
    </source>
</reference>
<keyword evidence="1" id="KW-0472">Membrane</keyword>
<feature type="domain" description="DUF5643" evidence="3">
    <location>
        <begin position="209"/>
        <end position="310"/>
    </location>
</feature>
<evidence type="ECO:0000259" key="2">
    <source>
        <dbReference type="Pfam" id="PF13786"/>
    </source>
</evidence>
<dbReference type="Gene3D" id="2.60.40.1630">
    <property type="entry name" value="bacillus anthracis domain"/>
    <property type="match status" value="1"/>
</dbReference>
<keyword evidence="1" id="KW-1133">Transmembrane helix</keyword>
<protein>
    <submittedName>
        <fullName evidence="4">DUF4179 domain-containing protein</fullName>
    </submittedName>
</protein>
<dbReference type="Proteomes" id="UP001589776">
    <property type="component" value="Unassembled WGS sequence"/>
</dbReference>
<comment type="caution">
    <text evidence="4">The sequence shown here is derived from an EMBL/GenBank/DDBJ whole genome shotgun (WGS) entry which is preliminary data.</text>
</comment>
<dbReference type="Pfam" id="PF13786">
    <property type="entry name" value="DUF4179"/>
    <property type="match status" value="1"/>
</dbReference>
<feature type="transmembrane region" description="Helical" evidence="1">
    <location>
        <begin position="41"/>
        <end position="61"/>
    </location>
</feature>
<evidence type="ECO:0000259" key="3">
    <source>
        <dbReference type="Pfam" id="PF18705"/>
    </source>
</evidence>
<dbReference type="InterPro" id="IPR040680">
    <property type="entry name" value="DUF5643"/>
</dbReference>
<proteinExistence type="predicted"/>
<keyword evidence="5" id="KW-1185">Reference proteome</keyword>
<sequence>MEKWEQGITDRVNLPIPKTVDERIHLTLKQIKRNDNKRLKLRYGIAAAAAAIAFMFGMSSLSPAFAQVMRSLPVVGSIFELVGNIGVKKGSQLQLATKLGQQVVIGDHVVTFTESLFDGSNINLGVISQSNVDDSPFFLNDVIFTVNGKDLSGYSQGASGKKLEKGTYAETYSIHVDDELPDTFALGIKSRDETKTFVEIPVVRKGKNQSFPIGQTRTWQRIEMNYQELALFPTTTKITVQMPNREDIRSLKYHVYDEQGRVLQPISGHGRGSSDGSQVFTYYFEPFDTIPEQVTIKPYLSAMNSDTKVDGEWKGKPITLSQGEVGSVTVVDEKVENNKLTLIYEVAGDRLFEQVYHIWLEDRTGKIFYKDDTPVRIQGSSNRYQATFSNISNTDSIYICAATFNKPYYLDDLAVTVNVKQPAAVDN</sequence>
<dbReference type="Pfam" id="PF18705">
    <property type="entry name" value="DUF5643"/>
    <property type="match status" value="1"/>
</dbReference>
<evidence type="ECO:0000313" key="4">
    <source>
        <dbReference type="EMBL" id="MFC0212063.1"/>
    </source>
</evidence>
<gene>
    <name evidence="4" type="ORF">ACFFK0_06280</name>
</gene>
<dbReference type="RefSeq" id="WP_377469133.1">
    <property type="nucleotide sequence ID" value="NZ_JBHLWN010000025.1"/>
</dbReference>
<name>A0ABV6DHE6_9BACL</name>
<dbReference type="InterPro" id="IPR025436">
    <property type="entry name" value="DUF4179"/>
</dbReference>
<dbReference type="EMBL" id="JBHLWN010000025">
    <property type="protein sequence ID" value="MFC0212063.1"/>
    <property type="molecule type" value="Genomic_DNA"/>
</dbReference>
<keyword evidence="1" id="KW-0812">Transmembrane</keyword>
<organism evidence="4 5">
    <name type="scientific">Paenibacillus chartarius</name>
    <dbReference type="NCBI Taxonomy" id="747481"/>
    <lineage>
        <taxon>Bacteria</taxon>
        <taxon>Bacillati</taxon>
        <taxon>Bacillota</taxon>
        <taxon>Bacilli</taxon>
        <taxon>Bacillales</taxon>
        <taxon>Paenibacillaceae</taxon>
        <taxon>Paenibacillus</taxon>
    </lineage>
</organism>
<accession>A0ABV6DHE6</accession>
<evidence type="ECO:0000313" key="5">
    <source>
        <dbReference type="Proteomes" id="UP001589776"/>
    </source>
</evidence>
<feature type="domain" description="DUF4179" evidence="2">
    <location>
        <begin position="37"/>
        <end position="125"/>
    </location>
</feature>